<name>A0A066ZMZ1_HYDMR</name>
<evidence type="ECO:0000256" key="2">
    <source>
        <dbReference type="ARBA" id="ARBA00005811"/>
    </source>
</evidence>
<protein>
    <submittedName>
        <fullName evidence="9">Biopolymer transporter ExbD</fullName>
    </submittedName>
</protein>
<keyword evidence="10" id="KW-1185">Reference proteome</keyword>
<gene>
    <name evidence="9" type="ORF">EI16_00825</name>
</gene>
<evidence type="ECO:0000256" key="5">
    <source>
        <dbReference type="ARBA" id="ARBA00022989"/>
    </source>
</evidence>
<dbReference type="Pfam" id="PF02472">
    <property type="entry name" value="ExbD"/>
    <property type="match status" value="1"/>
</dbReference>
<dbReference type="Gene3D" id="3.30.420.270">
    <property type="match status" value="1"/>
</dbReference>
<evidence type="ECO:0000256" key="1">
    <source>
        <dbReference type="ARBA" id="ARBA00004162"/>
    </source>
</evidence>
<accession>A0A066ZMZ1</accession>
<dbReference type="GO" id="GO:0015031">
    <property type="term" value="P:protein transport"/>
    <property type="evidence" value="ECO:0007669"/>
    <property type="project" value="UniProtKB-KW"/>
</dbReference>
<evidence type="ECO:0000256" key="8">
    <source>
        <dbReference type="SAM" id="Phobius"/>
    </source>
</evidence>
<evidence type="ECO:0000256" key="3">
    <source>
        <dbReference type="ARBA" id="ARBA00022475"/>
    </source>
</evidence>
<sequence length="145" mass="16288">MRSSLRGGHRKKLMSEMNVVPYIDVTLILLIIFMITAPIVQQAVTVDLPQTPKIVNKSKNKVSNQVPFVITVTKEGYYKTSDDTKTLLSFDEIAAQIVARSQLHPDQLFTIQGDKLTPYQNVMRLFVTLKANGVDKVSLVTQPEQ</sequence>
<dbReference type="GO" id="GO:0022857">
    <property type="term" value="F:transmembrane transporter activity"/>
    <property type="evidence" value="ECO:0007669"/>
    <property type="project" value="InterPro"/>
</dbReference>
<comment type="caution">
    <text evidence="9">The sequence shown here is derived from an EMBL/GenBank/DDBJ whole genome shotgun (WGS) entry which is preliminary data.</text>
</comment>
<dbReference type="GO" id="GO:0005886">
    <property type="term" value="C:plasma membrane"/>
    <property type="evidence" value="ECO:0007669"/>
    <property type="project" value="UniProtKB-SubCell"/>
</dbReference>
<dbReference type="AlphaFoldDB" id="A0A066ZMZ1"/>
<dbReference type="InterPro" id="IPR003400">
    <property type="entry name" value="ExbD"/>
</dbReference>
<comment type="subcellular location">
    <subcellularLocation>
        <location evidence="1">Cell membrane</location>
        <topology evidence="1">Single-pass membrane protein</topology>
    </subcellularLocation>
    <subcellularLocation>
        <location evidence="7">Cell membrane</location>
        <topology evidence="7">Single-pass type II membrane protein</topology>
    </subcellularLocation>
</comment>
<organism evidence="9 10">
    <name type="scientific">Hydrogenovibrio marinus</name>
    <dbReference type="NCBI Taxonomy" id="28885"/>
    <lineage>
        <taxon>Bacteria</taxon>
        <taxon>Pseudomonadati</taxon>
        <taxon>Pseudomonadota</taxon>
        <taxon>Gammaproteobacteria</taxon>
        <taxon>Thiotrichales</taxon>
        <taxon>Piscirickettsiaceae</taxon>
        <taxon>Hydrogenovibrio</taxon>
    </lineage>
</organism>
<evidence type="ECO:0000313" key="10">
    <source>
        <dbReference type="Proteomes" id="UP000027341"/>
    </source>
</evidence>
<evidence type="ECO:0000256" key="6">
    <source>
        <dbReference type="ARBA" id="ARBA00023136"/>
    </source>
</evidence>
<evidence type="ECO:0000256" key="4">
    <source>
        <dbReference type="ARBA" id="ARBA00022692"/>
    </source>
</evidence>
<dbReference type="PANTHER" id="PTHR30558:SF7">
    <property type="entry name" value="TOL-PAL SYSTEM PROTEIN TOLR"/>
    <property type="match status" value="1"/>
</dbReference>
<dbReference type="STRING" id="28885.EI16_00825"/>
<keyword evidence="3" id="KW-1003">Cell membrane</keyword>
<keyword evidence="5 8" id="KW-1133">Transmembrane helix</keyword>
<reference evidence="9 10" key="1">
    <citation type="submission" date="2014-04" db="EMBL/GenBank/DDBJ databases">
        <title>Draft genome sequence of Hydrogenovibrio marinus MH-110, a model organism for aerobic H2 metabolism.</title>
        <authorList>
            <person name="Cha H.J."/>
            <person name="Jo B.H."/>
            <person name="Hwang B.H."/>
        </authorList>
    </citation>
    <scope>NUCLEOTIDE SEQUENCE [LARGE SCALE GENOMIC DNA]</scope>
    <source>
        <strain evidence="9 10">MH-110</strain>
    </source>
</reference>
<keyword evidence="4 7" id="KW-0812">Transmembrane</keyword>
<feature type="transmembrane region" description="Helical" evidence="8">
    <location>
        <begin position="21"/>
        <end position="40"/>
    </location>
</feature>
<dbReference type="EMBL" id="JMIU01000001">
    <property type="protein sequence ID" value="KDN94892.1"/>
    <property type="molecule type" value="Genomic_DNA"/>
</dbReference>
<evidence type="ECO:0000313" key="9">
    <source>
        <dbReference type="EMBL" id="KDN94892.1"/>
    </source>
</evidence>
<dbReference type="PANTHER" id="PTHR30558">
    <property type="entry name" value="EXBD MEMBRANE COMPONENT OF PMF-DRIVEN MACROMOLECULE IMPORT SYSTEM"/>
    <property type="match status" value="1"/>
</dbReference>
<proteinExistence type="inferred from homology"/>
<evidence type="ECO:0000256" key="7">
    <source>
        <dbReference type="RuleBase" id="RU003879"/>
    </source>
</evidence>
<keyword evidence="7" id="KW-0813">Transport</keyword>
<keyword evidence="6 8" id="KW-0472">Membrane</keyword>
<dbReference type="Proteomes" id="UP000027341">
    <property type="component" value="Unassembled WGS sequence"/>
</dbReference>
<comment type="similarity">
    <text evidence="2 7">Belongs to the ExbD/TolR family.</text>
</comment>
<keyword evidence="7" id="KW-0653">Protein transport</keyword>